<reference evidence="3" key="1">
    <citation type="submission" date="2021-02" db="EMBL/GenBank/DDBJ databases">
        <authorList>
            <person name="Nowell W R."/>
        </authorList>
    </citation>
    <scope>NUCLEOTIDE SEQUENCE</scope>
</reference>
<name>A0A8S2Z7E4_9BILA</name>
<proteinExistence type="predicted"/>
<accession>A0A8S2Z7E4</accession>
<comment type="caution">
    <text evidence="3">The sequence shown here is derived from an EMBL/GenBank/DDBJ whole genome shotgun (WGS) entry which is preliminary data.</text>
</comment>
<protein>
    <submittedName>
        <fullName evidence="3">Uncharacterized protein</fullName>
    </submittedName>
</protein>
<dbReference type="Proteomes" id="UP000681720">
    <property type="component" value="Unassembled WGS sequence"/>
</dbReference>
<evidence type="ECO:0000313" key="4">
    <source>
        <dbReference type="Proteomes" id="UP000681720"/>
    </source>
</evidence>
<feature type="non-terminal residue" evidence="3">
    <location>
        <position position="1"/>
    </location>
</feature>
<dbReference type="EMBL" id="CAJOBJ010105433">
    <property type="protein sequence ID" value="CAF4606986.1"/>
    <property type="molecule type" value="Genomic_DNA"/>
</dbReference>
<evidence type="ECO:0000256" key="1">
    <source>
        <dbReference type="SAM" id="MobiDB-lite"/>
    </source>
</evidence>
<feature type="region of interest" description="Disordered" evidence="1">
    <location>
        <begin position="1"/>
        <end position="23"/>
    </location>
</feature>
<dbReference type="Proteomes" id="UP000681967">
    <property type="component" value="Unassembled WGS sequence"/>
</dbReference>
<dbReference type="AlphaFoldDB" id="A0A8S2Z7E4"/>
<organism evidence="3 4">
    <name type="scientific">Rotaria magnacalcarata</name>
    <dbReference type="NCBI Taxonomy" id="392030"/>
    <lineage>
        <taxon>Eukaryota</taxon>
        <taxon>Metazoa</taxon>
        <taxon>Spiralia</taxon>
        <taxon>Gnathifera</taxon>
        <taxon>Rotifera</taxon>
        <taxon>Eurotatoria</taxon>
        <taxon>Bdelloidea</taxon>
        <taxon>Philodinida</taxon>
        <taxon>Philodinidae</taxon>
        <taxon>Rotaria</taxon>
    </lineage>
</organism>
<dbReference type="EMBL" id="CAJOBH010057162">
    <property type="protein sequence ID" value="CAF4407563.1"/>
    <property type="molecule type" value="Genomic_DNA"/>
</dbReference>
<sequence length="62" mass="7081">DNSQQQQQQRGLTPSNRLRSTMPNVQVEIPHINETFTKERANAGKLIDLNFSYILISSFFSA</sequence>
<gene>
    <name evidence="2" type="ORF">BYL167_LOCUS31837</name>
    <name evidence="3" type="ORF">GIL414_LOCUS39181</name>
</gene>
<evidence type="ECO:0000313" key="3">
    <source>
        <dbReference type="EMBL" id="CAF4606986.1"/>
    </source>
</evidence>
<evidence type="ECO:0000313" key="2">
    <source>
        <dbReference type="EMBL" id="CAF4407563.1"/>
    </source>
</evidence>